<protein>
    <submittedName>
        <fullName evidence="1">Uncharacterized protein</fullName>
    </submittedName>
</protein>
<dbReference type="AlphaFoldDB" id="A0AAN6YLS3"/>
<dbReference type="EMBL" id="MU865655">
    <property type="protein sequence ID" value="KAK4220723.1"/>
    <property type="molecule type" value="Genomic_DNA"/>
</dbReference>
<evidence type="ECO:0000313" key="1">
    <source>
        <dbReference type="EMBL" id="KAK4220723.1"/>
    </source>
</evidence>
<keyword evidence="2" id="KW-1185">Reference proteome</keyword>
<organism evidence="1 2">
    <name type="scientific">Podospora fimiseda</name>
    <dbReference type="NCBI Taxonomy" id="252190"/>
    <lineage>
        <taxon>Eukaryota</taxon>
        <taxon>Fungi</taxon>
        <taxon>Dikarya</taxon>
        <taxon>Ascomycota</taxon>
        <taxon>Pezizomycotina</taxon>
        <taxon>Sordariomycetes</taxon>
        <taxon>Sordariomycetidae</taxon>
        <taxon>Sordariales</taxon>
        <taxon>Podosporaceae</taxon>
        <taxon>Podospora</taxon>
    </lineage>
</organism>
<reference evidence="1" key="1">
    <citation type="journal article" date="2023" name="Mol. Phylogenet. Evol.">
        <title>Genome-scale phylogeny and comparative genomics of the fungal order Sordariales.</title>
        <authorList>
            <person name="Hensen N."/>
            <person name="Bonometti L."/>
            <person name="Westerberg I."/>
            <person name="Brannstrom I.O."/>
            <person name="Guillou S."/>
            <person name="Cros-Aarteil S."/>
            <person name="Calhoun S."/>
            <person name="Haridas S."/>
            <person name="Kuo A."/>
            <person name="Mondo S."/>
            <person name="Pangilinan J."/>
            <person name="Riley R."/>
            <person name="LaButti K."/>
            <person name="Andreopoulos B."/>
            <person name="Lipzen A."/>
            <person name="Chen C."/>
            <person name="Yan M."/>
            <person name="Daum C."/>
            <person name="Ng V."/>
            <person name="Clum A."/>
            <person name="Steindorff A."/>
            <person name="Ohm R.A."/>
            <person name="Martin F."/>
            <person name="Silar P."/>
            <person name="Natvig D.O."/>
            <person name="Lalanne C."/>
            <person name="Gautier V."/>
            <person name="Ament-Velasquez S.L."/>
            <person name="Kruys A."/>
            <person name="Hutchinson M.I."/>
            <person name="Powell A.J."/>
            <person name="Barry K."/>
            <person name="Miller A.N."/>
            <person name="Grigoriev I.V."/>
            <person name="Debuchy R."/>
            <person name="Gladieux P."/>
            <person name="Hiltunen Thoren M."/>
            <person name="Johannesson H."/>
        </authorList>
    </citation>
    <scope>NUCLEOTIDE SEQUENCE</scope>
    <source>
        <strain evidence="1">CBS 990.96</strain>
    </source>
</reference>
<accession>A0AAN6YLS3</accession>
<comment type="caution">
    <text evidence="1">The sequence shown here is derived from an EMBL/GenBank/DDBJ whole genome shotgun (WGS) entry which is preliminary data.</text>
</comment>
<sequence>MRLWKSCSVYPPAANHGENTVNLFGHGYLSPSLISELRVQIGTCELVVDSSHTRRFPSAAVGVSASPMIPTDHDKQLNPRRCSTLEVSAAQSSVGAPDLLVSCVQVAALLPAAASLQAADIQVDAQGPLLASARALVASVPQAAVAQGPPLSSVRAPFAADLPLAGIQGPLSSSVGAPPDAGLQTVGAQGLLLTYGRVLVALIPQPVVIRGPPLSFVRAFVPSPAARVAAFPFVPRDLVVVSSPVFALPPPLLSLVAV</sequence>
<proteinExistence type="predicted"/>
<dbReference type="Proteomes" id="UP001301958">
    <property type="component" value="Unassembled WGS sequence"/>
</dbReference>
<name>A0AAN6YLS3_9PEZI</name>
<evidence type="ECO:0000313" key="2">
    <source>
        <dbReference type="Proteomes" id="UP001301958"/>
    </source>
</evidence>
<gene>
    <name evidence="1" type="ORF">QBC38DRAFT_462272</name>
</gene>
<reference evidence="1" key="2">
    <citation type="submission" date="2023-05" db="EMBL/GenBank/DDBJ databases">
        <authorList>
            <consortium name="Lawrence Berkeley National Laboratory"/>
            <person name="Steindorff A."/>
            <person name="Hensen N."/>
            <person name="Bonometti L."/>
            <person name="Westerberg I."/>
            <person name="Brannstrom I.O."/>
            <person name="Guillou S."/>
            <person name="Cros-Aarteil S."/>
            <person name="Calhoun S."/>
            <person name="Haridas S."/>
            <person name="Kuo A."/>
            <person name="Mondo S."/>
            <person name="Pangilinan J."/>
            <person name="Riley R."/>
            <person name="Labutti K."/>
            <person name="Andreopoulos B."/>
            <person name="Lipzen A."/>
            <person name="Chen C."/>
            <person name="Yanf M."/>
            <person name="Daum C."/>
            <person name="Ng V."/>
            <person name="Clum A."/>
            <person name="Ohm R."/>
            <person name="Martin F."/>
            <person name="Silar P."/>
            <person name="Natvig D."/>
            <person name="Lalanne C."/>
            <person name="Gautier V."/>
            <person name="Ament-Velasquez S.L."/>
            <person name="Kruys A."/>
            <person name="Hutchinson M.I."/>
            <person name="Powell A.J."/>
            <person name="Barry K."/>
            <person name="Miller A.N."/>
            <person name="Grigoriev I.V."/>
            <person name="Debuchy R."/>
            <person name="Gladieux P."/>
            <person name="Thoren M.H."/>
            <person name="Johannesson H."/>
        </authorList>
    </citation>
    <scope>NUCLEOTIDE SEQUENCE</scope>
    <source>
        <strain evidence="1">CBS 990.96</strain>
    </source>
</reference>